<dbReference type="EMBL" id="KV417699">
    <property type="protein sequence ID" value="KZP09460.1"/>
    <property type="molecule type" value="Genomic_DNA"/>
</dbReference>
<dbReference type="AlphaFoldDB" id="A0A165YDX8"/>
<dbReference type="OrthoDB" id="3257768at2759"/>
<organism evidence="2 3">
    <name type="scientific">Athelia psychrophila</name>
    <dbReference type="NCBI Taxonomy" id="1759441"/>
    <lineage>
        <taxon>Eukaryota</taxon>
        <taxon>Fungi</taxon>
        <taxon>Dikarya</taxon>
        <taxon>Basidiomycota</taxon>
        <taxon>Agaricomycotina</taxon>
        <taxon>Agaricomycetes</taxon>
        <taxon>Agaricomycetidae</taxon>
        <taxon>Atheliales</taxon>
        <taxon>Atheliaceae</taxon>
        <taxon>Athelia</taxon>
    </lineage>
</organism>
<gene>
    <name evidence="2" type="ORF">FIBSPDRAFT_759942</name>
</gene>
<feature type="non-terminal residue" evidence="2">
    <location>
        <position position="1"/>
    </location>
</feature>
<proteinExistence type="predicted"/>
<reference evidence="2 3" key="1">
    <citation type="journal article" date="2016" name="Mol. Biol. Evol.">
        <title>Comparative Genomics of Early-Diverging Mushroom-Forming Fungi Provides Insights into the Origins of Lignocellulose Decay Capabilities.</title>
        <authorList>
            <person name="Nagy L.G."/>
            <person name="Riley R."/>
            <person name="Tritt A."/>
            <person name="Adam C."/>
            <person name="Daum C."/>
            <person name="Floudas D."/>
            <person name="Sun H."/>
            <person name="Yadav J.S."/>
            <person name="Pangilinan J."/>
            <person name="Larsson K.H."/>
            <person name="Matsuura K."/>
            <person name="Barry K."/>
            <person name="Labutti K."/>
            <person name="Kuo R."/>
            <person name="Ohm R.A."/>
            <person name="Bhattacharya S.S."/>
            <person name="Shirouzu T."/>
            <person name="Yoshinaga Y."/>
            <person name="Martin F.M."/>
            <person name="Grigoriev I.V."/>
            <person name="Hibbett D.S."/>
        </authorList>
    </citation>
    <scope>NUCLEOTIDE SEQUENCE [LARGE SCALE GENOMIC DNA]</scope>
    <source>
        <strain evidence="2 3">CBS 109695</strain>
    </source>
</reference>
<dbReference type="Pfam" id="PF18758">
    <property type="entry name" value="KDZ"/>
    <property type="match status" value="1"/>
</dbReference>
<feature type="region of interest" description="Disordered" evidence="1">
    <location>
        <begin position="28"/>
        <end position="50"/>
    </location>
</feature>
<feature type="compositionally biased region" description="Basic and acidic residues" evidence="1">
    <location>
        <begin position="28"/>
        <end position="38"/>
    </location>
</feature>
<dbReference type="InterPro" id="IPR040521">
    <property type="entry name" value="KDZ"/>
</dbReference>
<accession>A0A165YDX8</accession>
<keyword evidence="3" id="KW-1185">Reference proteome</keyword>
<evidence type="ECO:0000313" key="3">
    <source>
        <dbReference type="Proteomes" id="UP000076532"/>
    </source>
</evidence>
<evidence type="ECO:0000256" key="1">
    <source>
        <dbReference type="SAM" id="MobiDB-lite"/>
    </source>
</evidence>
<protein>
    <submittedName>
        <fullName evidence="2">Uncharacterized protein</fullName>
    </submittedName>
</protein>
<sequence length="50" mass="5676">VPKFHLQSHKEKCHSPFSFNYLLGSGHTEGEGPEHNWDELNGQAPFRDIG</sequence>
<dbReference type="Proteomes" id="UP000076532">
    <property type="component" value="Unassembled WGS sequence"/>
</dbReference>
<name>A0A165YDX8_9AGAM</name>
<evidence type="ECO:0000313" key="2">
    <source>
        <dbReference type="EMBL" id="KZP09460.1"/>
    </source>
</evidence>